<evidence type="ECO:0000313" key="3">
    <source>
        <dbReference type="Proteomes" id="UP001500945"/>
    </source>
</evidence>
<accession>A0ABP8JYR6</accession>
<protein>
    <submittedName>
        <fullName evidence="2">Uncharacterized protein</fullName>
    </submittedName>
</protein>
<organism evidence="2 3">
    <name type="scientific">Fodinibacter luteus</name>
    <dbReference type="NCBI Taxonomy" id="552064"/>
    <lineage>
        <taxon>Bacteria</taxon>
        <taxon>Bacillati</taxon>
        <taxon>Actinomycetota</taxon>
        <taxon>Actinomycetes</taxon>
        <taxon>Micrococcales</taxon>
        <taxon>Intrasporangiaceae</taxon>
        <taxon>Fodinibacter (ex Wang et al. 2009)</taxon>
    </lineage>
</organism>
<proteinExistence type="predicted"/>
<feature type="region of interest" description="Disordered" evidence="1">
    <location>
        <begin position="1"/>
        <end position="92"/>
    </location>
</feature>
<gene>
    <name evidence="2" type="ORF">GCM10023168_03660</name>
</gene>
<dbReference type="Proteomes" id="UP001500945">
    <property type="component" value="Unassembled WGS sequence"/>
</dbReference>
<name>A0ABP8JYR6_9MICO</name>
<evidence type="ECO:0000256" key="1">
    <source>
        <dbReference type="SAM" id="MobiDB-lite"/>
    </source>
</evidence>
<dbReference type="EMBL" id="BAABGM010000001">
    <property type="protein sequence ID" value="GAA4398021.1"/>
    <property type="molecule type" value="Genomic_DNA"/>
</dbReference>
<evidence type="ECO:0000313" key="2">
    <source>
        <dbReference type="EMBL" id="GAA4398021.1"/>
    </source>
</evidence>
<sequence>MVDRQAEADQVSQPRVPGEPSPVRRTGFPGAPMVRTGTHRDQPETVTRMPGTTAPDVHPSTHTVPGPVAGGEVRAGISSAAEDAGHRPGPIP</sequence>
<reference evidence="3" key="1">
    <citation type="journal article" date="2019" name="Int. J. Syst. Evol. Microbiol.">
        <title>The Global Catalogue of Microorganisms (GCM) 10K type strain sequencing project: providing services to taxonomists for standard genome sequencing and annotation.</title>
        <authorList>
            <consortium name="The Broad Institute Genomics Platform"/>
            <consortium name="The Broad Institute Genome Sequencing Center for Infectious Disease"/>
            <person name="Wu L."/>
            <person name="Ma J."/>
        </authorList>
    </citation>
    <scope>NUCLEOTIDE SEQUENCE [LARGE SCALE GENOMIC DNA]</scope>
    <source>
        <strain evidence="3">JCM 17809</strain>
    </source>
</reference>
<keyword evidence="3" id="KW-1185">Reference proteome</keyword>
<comment type="caution">
    <text evidence="2">The sequence shown here is derived from an EMBL/GenBank/DDBJ whole genome shotgun (WGS) entry which is preliminary data.</text>
</comment>